<dbReference type="EMBL" id="LSZF01000004">
    <property type="protein sequence ID" value="OWM35819.1"/>
    <property type="molecule type" value="Genomic_DNA"/>
</dbReference>
<dbReference type="RefSeq" id="WP_041627906.1">
    <property type="nucleotide sequence ID" value="NZ_JADQUE010000006.1"/>
</dbReference>
<gene>
    <name evidence="1" type="ORF">AY602_10020</name>
</gene>
<evidence type="ECO:0000313" key="2">
    <source>
        <dbReference type="Proteomes" id="UP000197692"/>
    </source>
</evidence>
<dbReference type="Gene3D" id="3.90.1200.10">
    <property type="match status" value="1"/>
</dbReference>
<proteinExistence type="predicted"/>
<accession>A0A854NN35</accession>
<dbReference type="AlphaFoldDB" id="A0A854NN35"/>
<keyword evidence="1" id="KW-0808">Transferase</keyword>
<organism evidence="1 2">
    <name type="scientific">Corynebacterium diphtheriae bv. mitis</name>
    <dbReference type="NCBI Taxonomy" id="1806053"/>
    <lineage>
        <taxon>Bacteria</taxon>
        <taxon>Bacillati</taxon>
        <taxon>Actinomycetota</taxon>
        <taxon>Actinomycetes</taxon>
        <taxon>Mycobacteriales</taxon>
        <taxon>Corynebacteriaceae</taxon>
        <taxon>Corynebacterium</taxon>
    </lineage>
</organism>
<name>A0A854NN35_CORDP</name>
<comment type="caution">
    <text evidence="1">The sequence shown here is derived from an EMBL/GenBank/DDBJ whole genome shotgun (WGS) entry which is preliminary data.</text>
</comment>
<protein>
    <submittedName>
        <fullName evidence="1">Phosphotransferase</fullName>
    </submittedName>
</protein>
<dbReference type="SUPFAM" id="SSF56112">
    <property type="entry name" value="Protein kinase-like (PK-like)"/>
    <property type="match status" value="1"/>
</dbReference>
<evidence type="ECO:0000313" key="1">
    <source>
        <dbReference type="EMBL" id="OWM35819.1"/>
    </source>
</evidence>
<sequence length="449" mass="49994">MGLCWRHNDANGVPIFAKAVSLNEKEETDVMFESHSQIISAAEELLTKRYGGSQSLTDWDRLAGSGAAVVLRARVASSPFFPNRSVVVKYIPPTGRLIDESTLMREVVSYQFTTSLNADVRPGPVLLAYDVEQHLLVISDSGDGDTFAELLERHENDVRIGILRNLGEAIGKLHVGTAAKEQDFNILLHRMLVKHPEVQPMHGFRERLLRLNIGVGITLVEQAGITVPDVVKSFAQEAMRRLVTGQHRAFTPFDLSPDNIIVADRTEFLDYEWAGFRDAAFDVASVIAGFPQYLFARPVSDAEADIFIESWVQQVGDMWPNVRNTPRLHARILTALIGWAFSSVTMMYLGSSSEAYEELFHKIGTEKATAFDVEEIVKEIAATGDILLGTFVPETSEDADLVALLRQDLYETFEALNRFAQRESDTRFPVVADFAQAVVDLLTDDESTE</sequence>
<dbReference type="GO" id="GO:0016740">
    <property type="term" value="F:transferase activity"/>
    <property type="evidence" value="ECO:0007669"/>
    <property type="project" value="UniProtKB-KW"/>
</dbReference>
<reference evidence="2" key="1">
    <citation type="submission" date="2016-02" db="EMBL/GenBank/DDBJ databases">
        <title>Genomic analyses of a collection of pathogenic Corynebacterium diphtheriae.</title>
        <authorList>
            <person name="Sangal V."/>
            <person name="Titov L."/>
        </authorList>
    </citation>
    <scope>NUCLEOTIDE SEQUENCE [LARGE SCALE GENOMIC DNA]</scope>
    <source>
        <strain evidence="2">1438</strain>
    </source>
</reference>
<dbReference type="Proteomes" id="UP000197692">
    <property type="component" value="Unassembled WGS sequence"/>
</dbReference>
<dbReference type="InterPro" id="IPR011009">
    <property type="entry name" value="Kinase-like_dom_sf"/>
</dbReference>